<name>A0A174NMW6_9FIRM</name>
<dbReference type="Proteomes" id="UP000095765">
    <property type="component" value="Unassembled WGS sequence"/>
</dbReference>
<protein>
    <submittedName>
        <fullName evidence="1">Uncharacterized protein</fullName>
    </submittedName>
</protein>
<dbReference type="EMBL" id="CZBE01000005">
    <property type="protein sequence ID" value="CUP50062.1"/>
    <property type="molecule type" value="Genomic_DNA"/>
</dbReference>
<dbReference type="AlphaFoldDB" id="A0A174NMW6"/>
<dbReference type="RefSeq" id="WP_055244454.1">
    <property type="nucleotide sequence ID" value="NZ_CABIWA010000020.1"/>
</dbReference>
<evidence type="ECO:0000313" key="1">
    <source>
        <dbReference type="EMBL" id="CUP50062.1"/>
    </source>
</evidence>
<evidence type="ECO:0000313" key="2">
    <source>
        <dbReference type="Proteomes" id="UP000095765"/>
    </source>
</evidence>
<proteinExistence type="predicted"/>
<reference evidence="1 2" key="1">
    <citation type="submission" date="2015-09" db="EMBL/GenBank/DDBJ databases">
        <authorList>
            <consortium name="Pathogen Informatics"/>
        </authorList>
    </citation>
    <scope>NUCLEOTIDE SEQUENCE [LARGE SCALE GENOMIC DNA]</scope>
    <source>
        <strain evidence="1 2">2789STDY5834939</strain>
    </source>
</reference>
<organism evidence="1 2">
    <name type="scientific">Anaerotruncus colihominis</name>
    <dbReference type="NCBI Taxonomy" id="169435"/>
    <lineage>
        <taxon>Bacteria</taxon>
        <taxon>Bacillati</taxon>
        <taxon>Bacillota</taxon>
        <taxon>Clostridia</taxon>
        <taxon>Eubacteriales</taxon>
        <taxon>Oscillospiraceae</taxon>
        <taxon>Anaerotruncus</taxon>
    </lineage>
</organism>
<sequence>MSEFSPLWGGNEGDEACDDEEQEKALALLWCPGGFRGRGLTLFRNAQIMIDAVSRETDEYPRCWDIFADAITNLGGI</sequence>
<accession>A0A174NMW6</accession>
<gene>
    <name evidence="1" type="ORF">ERS852551_01004</name>
</gene>